<accession>A0A7W5B5B5</accession>
<dbReference type="Proteomes" id="UP000570361">
    <property type="component" value="Unassembled WGS sequence"/>
</dbReference>
<dbReference type="SUPFAM" id="SSF49373">
    <property type="entry name" value="Invasin/intimin cell-adhesion fragments"/>
    <property type="match status" value="1"/>
</dbReference>
<evidence type="ECO:0000313" key="12">
    <source>
        <dbReference type="Proteomes" id="UP000570361"/>
    </source>
</evidence>
<evidence type="ECO:0000256" key="6">
    <source>
        <dbReference type="ARBA" id="ARBA00023295"/>
    </source>
</evidence>
<feature type="domain" description="CBM6" evidence="9">
    <location>
        <begin position="1536"/>
        <end position="1652"/>
    </location>
</feature>
<evidence type="ECO:0000256" key="1">
    <source>
        <dbReference type="ARBA" id="ARBA00000448"/>
    </source>
</evidence>
<evidence type="ECO:0000256" key="2">
    <source>
        <dbReference type="ARBA" id="ARBA00005336"/>
    </source>
</evidence>
<dbReference type="PROSITE" id="PS51272">
    <property type="entry name" value="SLH"/>
    <property type="match status" value="3"/>
</dbReference>
<dbReference type="GO" id="GO:0008422">
    <property type="term" value="F:beta-glucosidase activity"/>
    <property type="evidence" value="ECO:0007669"/>
    <property type="project" value="UniProtKB-EC"/>
</dbReference>
<dbReference type="InterPro" id="IPR033453">
    <property type="entry name" value="Glyco_hydro_30_TIM-barrel"/>
</dbReference>
<dbReference type="EC" id="3.2.1.21" evidence="3"/>
<dbReference type="SUPFAM" id="SSF51445">
    <property type="entry name" value="(Trans)glycosidases"/>
    <property type="match status" value="2"/>
</dbReference>
<dbReference type="InterPro" id="IPR003343">
    <property type="entry name" value="Big_2"/>
</dbReference>
<feature type="domain" description="SLH" evidence="10">
    <location>
        <begin position="2176"/>
        <end position="2232"/>
    </location>
</feature>
<feature type="domain" description="CBM6" evidence="9">
    <location>
        <begin position="1401"/>
        <end position="1523"/>
    </location>
</feature>
<dbReference type="Gene3D" id="2.60.40.1080">
    <property type="match status" value="1"/>
</dbReference>
<dbReference type="Gene3D" id="3.20.20.300">
    <property type="entry name" value="Glycoside hydrolase, family 3, N-terminal domain"/>
    <property type="match status" value="1"/>
</dbReference>
<dbReference type="InterPro" id="IPR008979">
    <property type="entry name" value="Galactose-bd-like_sf"/>
</dbReference>
<keyword evidence="6 11" id="KW-0326">Glycosidase</keyword>
<dbReference type="Pfam" id="PF17189">
    <property type="entry name" value="Glyco_hydro_30C"/>
    <property type="match status" value="1"/>
</dbReference>
<dbReference type="Gene3D" id="2.60.120.260">
    <property type="entry name" value="Galactose-binding domain-like"/>
    <property type="match status" value="3"/>
</dbReference>
<feature type="region of interest" description="Disordered" evidence="7">
    <location>
        <begin position="1825"/>
        <end position="1853"/>
    </location>
</feature>
<evidence type="ECO:0000256" key="3">
    <source>
        <dbReference type="ARBA" id="ARBA00012744"/>
    </source>
</evidence>
<dbReference type="Gene3D" id="3.20.20.80">
    <property type="entry name" value="Glycosidases"/>
    <property type="match status" value="1"/>
</dbReference>
<dbReference type="Gene3D" id="3.40.50.1700">
    <property type="entry name" value="Glycoside hydrolase family 3 C-terminal domain"/>
    <property type="match status" value="1"/>
</dbReference>
<comment type="catalytic activity">
    <reaction evidence="1">
        <text>Hydrolysis of terminal, non-reducing beta-D-glucosyl residues with release of beta-D-glucose.</text>
        <dbReference type="EC" id="3.2.1.21"/>
    </reaction>
</comment>
<dbReference type="PROSITE" id="PS51175">
    <property type="entry name" value="CBM6"/>
    <property type="match status" value="3"/>
</dbReference>
<comment type="similarity">
    <text evidence="2">Belongs to the glycosyl hydrolase 3 family.</text>
</comment>
<feature type="chain" id="PRO_5030886699" description="beta-glucosidase" evidence="8">
    <location>
        <begin position="32"/>
        <end position="2232"/>
    </location>
</feature>
<dbReference type="Pfam" id="PF03422">
    <property type="entry name" value="CBM_6"/>
    <property type="match status" value="3"/>
</dbReference>
<dbReference type="SUPFAM" id="SSF52279">
    <property type="entry name" value="Beta-D-glucan exohydrolase, C-terminal domain"/>
    <property type="match status" value="1"/>
</dbReference>
<dbReference type="InterPro" id="IPR001764">
    <property type="entry name" value="Glyco_hydro_3_N"/>
</dbReference>
<name>A0A7W5B5B5_9BACL</name>
<comment type="caution">
    <text evidence="11">The sequence shown here is derived from an EMBL/GenBank/DDBJ whole genome shotgun (WGS) entry which is preliminary data.</text>
</comment>
<proteinExistence type="inferred from homology"/>
<evidence type="ECO:0000313" key="11">
    <source>
        <dbReference type="EMBL" id="MBB3113916.1"/>
    </source>
</evidence>
<gene>
    <name evidence="11" type="ORF">FHS18_006031</name>
</gene>
<feature type="domain" description="CBM6" evidence="9">
    <location>
        <begin position="669"/>
        <end position="795"/>
    </location>
</feature>
<sequence>MAKRKFSRVSAVVLAASLVTGLLPAPYAVSAAPAASAVTKGSLVPYMRAQLPIEERVKDLLGRMTLEEKIGQMVQAERASVTPKDVRTYLLGSVLSGGGSFPNGKQADSTQEKWAALVDGYQAGALSTRLGIPILYGVDAIHGNSNLIGATLFPHNIGLGATRNEALVTQIGAATAKEVKAAGTNWAFAPTIADPQNIQWGRTYEGFGDDQELVASMGAAFVEGLQGDYESGELKSTDRVVATVKHYLGEGLTDGGVNQGNITGMTEEEVAALNLPMYEAAIKAGARTVMASYSSIQGIKMHANKRLLTDALKGTGEGQLGFTGFVISDYNAVQQITKDWDGKAVSGLKDQIRVAVNAGVDMMMMPTDWKATITYLKELVAEDKITQARIDDAVSRILRVKFESGAFEHPMTDPSLAADFGSDEHRALARQAVSESLVLLKNDEVNGEPILSQLEAMDDIFIAGKSADNIGLQSGGWSITWQGAAGKTTDGTTILEGIREKVGDSKDVTYNKHGRGAAGHDVAIVFVGEAPYAESNGDNLNKLVLDTEDQATLDNVKASGVPTIAVLVSGRPLMIGDRLSDWDGLIEAWLPGTEGDGVADVLFGERDFSGKLPVRWPFFTEAYTKSAAGTSNLEEKYVQFDYGYGLTKEEATPDLKPIPDKPGDQQPYERVEAEKFVAKSPGLQTENTSDTGGGQNIGYTAKDAWLEYYINVPTAGAYDIDFRYAGGEASITDSGMQILDANGSELGKLTGVGYTGGWQSWQTATVKGVALAAGVQKIKLVFTNGGLNFNWFGSAGFTPAVVDEGDTGGTITPQAPVEGGQGAVESWLSTERNSQNMRWYYAPQWQAGDEASQLTQQGDTDLTSVGEDADVTTIKINANKQYQSIMGMGSSMEESTVFNLTKLSAAKQEELLKKLMSDTEGIGMSMTRLTIGTADFTSRKFYSYDDMPAGETDVKLEHFSIQKDIDYGIIDVLKKIVAIKPDMKFFASPWSPPGWMKTTDSMIKGSVKDEYLPVLADYYVKFIQAYKEQGINISAMTLQNEPLLEIEYPSTKMPWQQEAELAKLLRKKLDAVGLNDVKLWIFDHNFNDAMSYPAPMLADPANQEAIDGTAFHDYAGEPTMMTELHDMYPDENIYLTERAVWGTTGADRIAQYFRNWARSYNSWVVMLDSDIASHQWVGTPDPTMVIKDSSNQDGYWLTPEYYMLGNFSKFVRPDYIRIDSNYGSKDKVTNVSFLSPDEKTIVSVVINQTNKSQTFKLVSDGTQIAGTIPAKSVLTYKWDRIIVEEEKEPVVLTVDPQTLLYDVNEQTVSLKLSGGTFNEAALADITLGGEAADLGITKGTVTLVNPGEANVQLLWDSEKPYETNTTLSFHVPVTAYADSTGGQTLVGTVNLIGAGHKQEPTDIMASAVTGNDYYQLSGVSVDGAGTANAKLTGFGTGDWAEFKLNVPAETTYAVTMKVASPNGGGFLLQDGAGNTLGSYVIPNLYGSTDFVGARLAVVLQEGVQTLRVQGSNGNFDLRELGFEIVTATRKGEGGVLIAEAESFIAAGQQVIQYGNERNNLGYTVGGSTFDYLISVPEDGWYKVRLQYATPQGGVSAVLLSDGTAKGSVSLPSTGGWGNYAQASFGVALKKGEQTIRIVDQGDGFNFDWFSLEPGTPEAVVTQAAAPVISAAATDYGAKLVTLTTNIEGAAIRYTLDGSLPTKDSALYTAPVAVTSGQVVRAIVTKNGMTDSYVAFYAAPDAEVAVTGIKLEPTELKLGKDETGELKAVFMPEIVSNDALTWTSSAPSVATVDERGQVTALAYGKTTITVKSEDGGHEATAVVTVKQSGGGGSYPYPTTPAEPTGPQQPEPTTGNGTITVEPITDSDGTATVQVTEAQLEAGVASSKDGKVALVVKPAAGTKQVKLSLPADELALNETTKTIQLDTGLAVLTIPADLLRSLDGTVAGTLELTVSAVDPASLPADVRQQLDGGVIYDFELAIDGKPVNSFGEHQVEVAIPYRLKAEEKPHQVVIYYVSDAGTLEVVKQSKYNPAMGTVDFTAEHFSTYAAASANVTFSDLEQAAWAQDSIEALAARGAINGTGNGLFDPNGEVTRAAFIKMLVDAFDLQDDTATAAFTDVQPGTWYAGAVASAQKLGIVKGKQYGSFGVNDRITREEMAVMIHRVGQHLKMDFEGSGQASFTDEAQIAPYAKEAAAAVQGAAIMTGMPDGSFAPKANATRAQAATVIFKLFARQ</sequence>
<dbReference type="SMART" id="SM00635">
    <property type="entry name" value="BID_2"/>
    <property type="match status" value="1"/>
</dbReference>
<evidence type="ECO:0000259" key="10">
    <source>
        <dbReference type="PROSITE" id="PS51272"/>
    </source>
</evidence>
<dbReference type="Gene3D" id="2.60.40.1180">
    <property type="entry name" value="Golgi alpha-mannosidase II"/>
    <property type="match status" value="1"/>
</dbReference>
<dbReference type="PANTHER" id="PTHR30620">
    <property type="entry name" value="PERIPLASMIC BETA-GLUCOSIDASE-RELATED"/>
    <property type="match status" value="1"/>
</dbReference>
<dbReference type="InterPro" id="IPR008964">
    <property type="entry name" value="Invasin/intimin_cell_adhesion"/>
</dbReference>
<feature type="domain" description="SLH" evidence="10">
    <location>
        <begin position="2115"/>
        <end position="2174"/>
    </location>
</feature>
<reference evidence="11 12" key="1">
    <citation type="submission" date="2020-08" db="EMBL/GenBank/DDBJ databases">
        <title>Genomic Encyclopedia of Type Strains, Phase III (KMG-III): the genomes of soil and plant-associated and newly described type strains.</title>
        <authorList>
            <person name="Whitman W."/>
        </authorList>
    </citation>
    <scope>NUCLEOTIDE SEQUENCE [LARGE SCALE GENOMIC DNA]</scope>
    <source>
        <strain evidence="11 12">CECT 5862</strain>
    </source>
</reference>
<keyword evidence="4 8" id="KW-0732">Signal</keyword>
<keyword evidence="5 11" id="KW-0378">Hydrolase</keyword>
<organism evidence="11 12">
    <name type="scientific">Paenibacillus phyllosphaerae</name>
    <dbReference type="NCBI Taxonomy" id="274593"/>
    <lineage>
        <taxon>Bacteria</taxon>
        <taxon>Bacillati</taxon>
        <taxon>Bacillota</taxon>
        <taxon>Bacilli</taxon>
        <taxon>Bacillales</taxon>
        <taxon>Paenibacillaceae</taxon>
        <taxon>Paenibacillus</taxon>
    </lineage>
</organism>
<dbReference type="InterPro" id="IPR059177">
    <property type="entry name" value="GH29D-like_dom"/>
</dbReference>
<dbReference type="Pfam" id="PF00933">
    <property type="entry name" value="Glyco_hydro_3"/>
    <property type="match status" value="1"/>
</dbReference>
<dbReference type="SMART" id="SM00606">
    <property type="entry name" value="CBD_IV"/>
    <property type="match status" value="3"/>
</dbReference>
<dbReference type="Pfam" id="PF01915">
    <property type="entry name" value="Glyco_hydro_3_C"/>
    <property type="match status" value="1"/>
</dbReference>
<dbReference type="Pfam" id="PF02368">
    <property type="entry name" value="Big_2"/>
    <property type="match status" value="1"/>
</dbReference>
<dbReference type="InterPro" id="IPR036881">
    <property type="entry name" value="Glyco_hydro_3_C_sf"/>
</dbReference>
<feature type="domain" description="SLH" evidence="10">
    <location>
        <begin position="2051"/>
        <end position="2114"/>
    </location>
</feature>
<evidence type="ECO:0000256" key="7">
    <source>
        <dbReference type="SAM" id="MobiDB-lite"/>
    </source>
</evidence>
<dbReference type="RefSeq" id="WP_343060732.1">
    <property type="nucleotide sequence ID" value="NZ_JACHXK010000023.1"/>
</dbReference>
<dbReference type="InterPro" id="IPR002772">
    <property type="entry name" value="Glyco_hydro_3_C"/>
</dbReference>
<dbReference type="InterPro" id="IPR051915">
    <property type="entry name" value="Cellulose_Degrad_GH3"/>
</dbReference>
<evidence type="ECO:0000256" key="5">
    <source>
        <dbReference type="ARBA" id="ARBA00022801"/>
    </source>
</evidence>
<dbReference type="InterPro" id="IPR033452">
    <property type="entry name" value="GH30_C"/>
</dbReference>
<evidence type="ECO:0000256" key="8">
    <source>
        <dbReference type="SAM" id="SignalP"/>
    </source>
</evidence>
<dbReference type="InterPro" id="IPR013780">
    <property type="entry name" value="Glyco_hydro_b"/>
</dbReference>
<dbReference type="InterPro" id="IPR001119">
    <property type="entry name" value="SLH_dom"/>
</dbReference>
<dbReference type="GO" id="GO:0030246">
    <property type="term" value="F:carbohydrate binding"/>
    <property type="evidence" value="ECO:0007669"/>
    <property type="project" value="InterPro"/>
</dbReference>
<dbReference type="InterPro" id="IPR036962">
    <property type="entry name" value="Glyco_hydro_3_N_sf"/>
</dbReference>
<dbReference type="EMBL" id="JACHXK010000023">
    <property type="protein sequence ID" value="MBB3113916.1"/>
    <property type="molecule type" value="Genomic_DNA"/>
</dbReference>
<dbReference type="SUPFAM" id="SSF49785">
    <property type="entry name" value="Galactose-binding domain-like"/>
    <property type="match status" value="3"/>
</dbReference>
<dbReference type="Pfam" id="PF02055">
    <property type="entry name" value="Glyco_hydro_30"/>
    <property type="match status" value="1"/>
</dbReference>
<dbReference type="InterPro" id="IPR017853">
    <property type="entry name" value="GH"/>
</dbReference>
<dbReference type="CDD" id="cd04080">
    <property type="entry name" value="CBM6_cellulase-like"/>
    <property type="match status" value="2"/>
</dbReference>
<dbReference type="Pfam" id="PF00395">
    <property type="entry name" value="SLH"/>
    <property type="match status" value="3"/>
</dbReference>
<feature type="signal peptide" evidence="8">
    <location>
        <begin position="1"/>
        <end position="31"/>
    </location>
</feature>
<feature type="compositionally biased region" description="Low complexity" evidence="7">
    <location>
        <begin position="1833"/>
        <end position="1853"/>
    </location>
</feature>
<dbReference type="GO" id="GO:0009251">
    <property type="term" value="P:glucan catabolic process"/>
    <property type="evidence" value="ECO:0007669"/>
    <property type="project" value="TreeGrafter"/>
</dbReference>
<dbReference type="PRINTS" id="PR00133">
    <property type="entry name" value="GLHYDRLASE3"/>
</dbReference>
<protein>
    <recommendedName>
        <fullName evidence="3">beta-glucosidase</fullName>
        <ecNumber evidence="3">3.2.1.21</ecNumber>
    </recommendedName>
</protein>
<dbReference type="PANTHER" id="PTHR30620:SF16">
    <property type="entry name" value="LYSOSOMAL BETA GLUCOSIDASE"/>
    <property type="match status" value="1"/>
</dbReference>
<dbReference type="InterPro" id="IPR006584">
    <property type="entry name" value="Cellulose-bd_IV"/>
</dbReference>
<dbReference type="InterPro" id="IPR005084">
    <property type="entry name" value="CBM6"/>
</dbReference>
<keyword evidence="12" id="KW-1185">Reference proteome</keyword>
<dbReference type="Pfam" id="PF13290">
    <property type="entry name" value="CHB_HEX_C_1"/>
    <property type="match status" value="1"/>
</dbReference>
<evidence type="ECO:0000256" key="4">
    <source>
        <dbReference type="ARBA" id="ARBA00022729"/>
    </source>
</evidence>
<evidence type="ECO:0000259" key="9">
    <source>
        <dbReference type="PROSITE" id="PS51175"/>
    </source>
</evidence>